<dbReference type="InterPro" id="IPR004127">
    <property type="entry name" value="Prefoldin_subunit_alpha"/>
</dbReference>
<dbReference type="GO" id="GO:0005737">
    <property type="term" value="C:cytoplasm"/>
    <property type="evidence" value="ECO:0007669"/>
    <property type="project" value="UniProtKB-ARBA"/>
</dbReference>
<dbReference type="KEGG" id="btab:109033779"/>
<dbReference type="Proteomes" id="UP001152759">
    <property type="component" value="Chromosome 2"/>
</dbReference>
<evidence type="ECO:0000313" key="4">
    <source>
        <dbReference type="EMBL" id="CAH0384179.1"/>
    </source>
</evidence>
<evidence type="ECO:0000256" key="1">
    <source>
        <dbReference type="ARBA" id="ARBA00010048"/>
    </source>
</evidence>
<comment type="subunit">
    <text evidence="3">Heterohexamer of two PFD-alpha type and four PFD-beta type subunits.</text>
</comment>
<reference evidence="4" key="1">
    <citation type="submission" date="2021-12" db="EMBL/GenBank/DDBJ databases">
        <authorList>
            <person name="King R."/>
        </authorList>
    </citation>
    <scope>NUCLEOTIDE SEQUENCE</scope>
</reference>
<dbReference type="FunFam" id="1.10.287.370:FF:000001">
    <property type="entry name" value="Prefoldin subunit 3"/>
    <property type="match status" value="1"/>
</dbReference>
<dbReference type="SUPFAM" id="SSF46579">
    <property type="entry name" value="Prefoldin"/>
    <property type="match status" value="1"/>
</dbReference>
<dbReference type="GO" id="GO:0007021">
    <property type="term" value="P:tubulin complex assembly"/>
    <property type="evidence" value="ECO:0007669"/>
    <property type="project" value="TreeGrafter"/>
</dbReference>
<sequence>MGDQKSDSELDTASIRTKIPQAKFVDDVDKFLELPENNGSVETALNLLGDQRTQYLSLECNLLGKRNRLKFQIPDLEKSLKIIQMLQKQQSSESDIDTHFLLSEQVYMRASVPPSKKVCLWLGANVMLEYTLEDAIATLLKNIESAKTNLHHIDESLVFLRDQFTTTEVNMARVFNWDVKRRQAAKASNKQS</sequence>
<proteinExistence type="inferred from homology"/>
<dbReference type="AlphaFoldDB" id="A0A9P0A6I3"/>
<comment type="function">
    <text evidence="3">Binds specifically to cytosolic chaperonin (c-CPN) and transfers target proteins to it. Binds to nascent polypeptide chain and promotes folding in an environment in which there are many competing pathways for nonnative proteins.</text>
</comment>
<dbReference type="GO" id="GO:0007017">
    <property type="term" value="P:microtubule-based process"/>
    <property type="evidence" value="ECO:0007669"/>
    <property type="project" value="TreeGrafter"/>
</dbReference>
<dbReference type="PANTHER" id="PTHR12409:SF0">
    <property type="entry name" value="PREFOLDIN SUBUNIT 3"/>
    <property type="match status" value="1"/>
</dbReference>
<name>A0A9P0A6I3_BEMTA</name>
<dbReference type="Gene3D" id="1.10.287.370">
    <property type="match status" value="1"/>
</dbReference>
<protein>
    <recommendedName>
        <fullName evidence="3">Prefoldin subunit 3</fullName>
    </recommendedName>
</protein>
<dbReference type="GO" id="GO:0016272">
    <property type="term" value="C:prefoldin complex"/>
    <property type="evidence" value="ECO:0007669"/>
    <property type="project" value="UniProtKB-UniRule"/>
</dbReference>
<keyword evidence="2 3" id="KW-0143">Chaperone</keyword>
<dbReference type="EMBL" id="OU963863">
    <property type="protein sequence ID" value="CAH0384179.1"/>
    <property type="molecule type" value="Genomic_DNA"/>
</dbReference>
<organism evidence="4 5">
    <name type="scientific">Bemisia tabaci</name>
    <name type="common">Sweetpotato whitefly</name>
    <name type="synonym">Aleurodes tabaci</name>
    <dbReference type="NCBI Taxonomy" id="7038"/>
    <lineage>
        <taxon>Eukaryota</taxon>
        <taxon>Metazoa</taxon>
        <taxon>Ecdysozoa</taxon>
        <taxon>Arthropoda</taxon>
        <taxon>Hexapoda</taxon>
        <taxon>Insecta</taxon>
        <taxon>Pterygota</taxon>
        <taxon>Neoptera</taxon>
        <taxon>Paraneoptera</taxon>
        <taxon>Hemiptera</taxon>
        <taxon>Sternorrhyncha</taxon>
        <taxon>Aleyrodoidea</taxon>
        <taxon>Aleyrodidae</taxon>
        <taxon>Aleyrodinae</taxon>
        <taxon>Bemisia</taxon>
    </lineage>
</organism>
<accession>A0A9P0A6I3</accession>
<dbReference type="InterPro" id="IPR016655">
    <property type="entry name" value="PFD3"/>
</dbReference>
<gene>
    <name evidence="4" type="ORF">BEMITA_LOCUS3549</name>
</gene>
<dbReference type="Pfam" id="PF02996">
    <property type="entry name" value="Prefoldin"/>
    <property type="match status" value="1"/>
</dbReference>
<evidence type="ECO:0000313" key="5">
    <source>
        <dbReference type="Proteomes" id="UP001152759"/>
    </source>
</evidence>
<evidence type="ECO:0000256" key="3">
    <source>
        <dbReference type="PIRNR" id="PIRNR016396"/>
    </source>
</evidence>
<evidence type="ECO:0000256" key="2">
    <source>
        <dbReference type="ARBA" id="ARBA00023186"/>
    </source>
</evidence>
<dbReference type="CDD" id="cd23156">
    <property type="entry name" value="Prefoldin_3"/>
    <property type="match status" value="1"/>
</dbReference>
<dbReference type="GO" id="GO:0006457">
    <property type="term" value="P:protein folding"/>
    <property type="evidence" value="ECO:0007669"/>
    <property type="project" value="UniProtKB-UniRule"/>
</dbReference>
<dbReference type="PIRSF" id="PIRSF016396">
    <property type="entry name" value="Prefoldin_subunit_3"/>
    <property type="match status" value="1"/>
</dbReference>
<dbReference type="PANTHER" id="PTHR12409">
    <property type="entry name" value="PREFOLDIN SUBUNIT 3"/>
    <property type="match status" value="1"/>
</dbReference>
<dbReference type="GO" id="GO:0015631">
    <property type="term" value="F:tubulin binding"/>
    <property type="evidence" value="ECO:0007669"/>
    <property type="project" value="TreeGrafter"/>
</dbReference>
<dbReference type="InterPro" id="IPR009053">
    <property type="entry name" value="Prefoldin"/>
</dbReference>
<keyword evidence="5" id="KW-1185">Reference proteome</keyword>
<dbReference type="OrthoDB" id="6375174at2759"/>
<comment type="similarity">
    <text evidence="1 3">Belongs to the prefoldin subunit alpha family.</text>
</comment>